<feature type="region of interest" description="Disordered" evidence="1">
    <location>
        <begin position="31"/>
        <end position="57"/>
    </location>
</feature>
<dbReference type="GO" id="GO:0005930">
    <property type="term" value="C:axoneme"/>
    <property type="evidence" value="ECO:0007669"/>
    <property type="project" value="EnsemblMetazoa"/>
</dbReference>
<dbReference type="GO" id="GO:0007628">
    <property type="term" value="P:adult walking behavior"/>
    <property type="evidence" value="ECO:0007669"/>
    <property type="project" value="EnsemblMetazoa"/>
</dbReference>
<dbReference type="GO" id="GO:0045433">
    <property type="term" value="P:male courtship behavior, veined wing generated song production"/>
    <property type="evidence" value="ECO:0007669"/>
    <property type="project" value="EnsemblMetazoa"/>
</dbReference>
<evidence type="ECO:0000313" key="3">
    <source>
        <dbReference type="Proteomes" id="UP000008711"/>
    </source>
</evidence>
<gene>
    <name evidence="2" type="primary">Dere\GG26490</name>
    <name evidence="2" type="synonym">GG26490</name>
    <name evidence="2" type="ORF">Dere_GG26490</name>
</gene>
<dbReference type="OrthoDB" id="447173at2759"/>
<dbReference type="GO" id="GO:0035721">
    <property type="term" value="P:intraciliary retrograde transport"/>
    <property type="evidence" value="ECO:0007669"/>
    <property type="project" value="EnsemblMetazoa"/>
</dbReference>
<proteinExistence type="predicted"/>
<dbReference type="EMBL" id="CH954179">
    <property type="protein sequence ID" value="KQS61955.1"/>
    <property type="molecule type" value="Genomic_DNA"/>
</dbReference>
<accession>A0A0Q5VKB1</accession>
<name>A0A0Q5VKB1_DROER</name>
<feature type="non-terminal residue" evidence="2">
    <location>
        <position position="1"/>
    </location>
</feature>
<evidence type="ECO:0000256" key="1">
    <source>
        <dbReference type="SAM" id="MobiDB-lite"/>
    </source>
</evidence>
<protein>
    <submittedName>
        <fullName evidence="2">Uncharacterized protein</fullName>
    </submittedName>
</protein>
<keyword evidence="3" id="KW-1185">Reference proteome</keyword>
<reference evidence="2 3" key="2">
    <citation type="journal article" date="2008" name="Bioinformatics">
        <title>Assembly reconciliation.</title>
        <authorList>
            <person name="Zimin A.V."/>
            <person name="Smith D.R."/>
            <person name="Sutton G."/>
            <person name="Yorke J.A."/>
        </authorList>
    </citation>
    <scope>NUCLEOTIDE SEQUENCE [LARGE SCALE GENOMIC DNA]</scope>
    <source>
        <strain evidence="2 3">TSC#14021-0224.01</strain>
    </source>
</reference>
<evidence type="ECO:0000313" key="2">
    <source>
        <dbReference type="EMBL" id="KQS61955.1"/>
    </source>
</evidence>
<dbReference type="GO" id="GO:0007605">
    <property type="term" value="P:sensory perception of sound"/>
    <property type="evidence" value="ECO:0007669"/>
    <property type="project" value="EnsemblMetazoa"/>
</dbReference>
<dbReference type="AlphaFoldDB" id="A0A0Q5VKB1"/>
<sequence length="96" mass="10575">FSFPLQIDGAQSGLEKSNPFYIKYKIKEAASQPTASTPKYGKNSLYPTQNAESKPKLPLYSRSSRDKLICHLHVDVVTGTADQILLAGTALIVEDY</sequence>
<dbReference type="GO" id="GO:0031223">
    <property type="term" value="P:auditory behavior"/>
    <property type="evidence" value="ECO:0007669"/>
    <property type="project" value="EnsemblMetazoa"/>
</dbReference>
<dbReference type="Proteomes" id="UP000008711">
    <property type="component" value="Unassembled WGS sequence"/>
</dbReference>
<reference evidence="2 3" key="1">
    <citation type="journal article" date="2007" name="Nature">
        <title>Evolution of genes and genomes on the Drosophila phylogeny.</title>
        <authorList>
            <consortium name="Drosophila 12 Genomes Consortium"/>
            <person name="Clark A.G."/>
            <person name="Eisen M.B."/>
            <person name="Smith D.R."/>
            <person name="Bergman C.M."/>
            <person name="Oliver B."/>
            <person name="Markow T.A."/>
            <person name="Kaufman T.C."/>
            <person name="Kellis M."/>
            <person name="Gelbart W."/>
            <person name="Iyer V.N."/>
            <person name="Pollard D.A."/>
            <person name="Sackton T.B."/>
            <person name="Larracuente A.M."/>
            <person name="Singh N.D."/>
            <person name="Abad J.P."/>
            <person name="Abt D.N."/>
            <person name="Adryan B."/>
            <person name="Aguade M."/>
            <person name="Akashi H."/>
            <person name="Anderson W.W."/>
            <person name="Aquadro C.F."/>
            <person name="Ardell D.H."/>
            <person name="Arguello R."/>
            <person name="Artieri C.G."/>
            <person name="Barbash D.A."/>
            <person name="Barker D."/>
            <person name="Barsanti P."/>
            <person name="Batterham P."/>
            <person name="Batzoglou S."/>
            <person name="Begun D."/>
            <person name="Bhutkar A."/>
            <person name="Blanco E."/>
            <person name="Bosak S.A."/>
            <person name="Bradley R.K."/>
            <person name="Brand A.D."/>
            <person name="Brent M.R."/>
            <person name="Brooks A.N."/>
            <person name="Brown R.H."/>
            <person name="Butlin R.K."/>
            <person name="Caggese C."/>
            <person name="Calvi B.R."/>
            <person name="Bernardo de Carvalho A."/>
            <person name="Caspi A."/>
            <person name="Castrezana S."/>
            <person name="Celniker S.E."/>
            <person name="Chang J.L."/>
            <person name="Chapple C."/>
            <person name="Chatterji S."/>
            <person name="Chinwalla A."/>
            <person name="Civetta A."/>
            <person name="Clifton S.W."/>
            <person name="Comeron J.M."/>
            <person name="Costello J.C."/>
            <person name="Coyne J.A."/>
            <person name="Daub J."/>
            <person name="David R.G."/>
            <person name="Delcher A.L."/>
            <person name="Delehaunty K."/>
            <person name="Do C.B."/>
            <person name="Ebling H."/>
            <person name="Edwards K."/>
            <person name="Eickbush T."/>
            <person name="Evans J.D."/>
            <person name="Filipski A."/>
            <person name="Findeiss S."/>
            <person name="Freyhult E."/>
            <person name="Fulton L."/>
            <person name="Fulton R."/>
            <person name="Garcia A.C."/>
            <person name="Gardiner A."/>
            <person name="Garfield D.A."/>
            <person name="Garvin B.E."/>
            <person name="Gibson G."/>
            <person name="Gilbert D."/>
            <person name="Gnerre S."/>
            <person name="Godfrey J."/>
            <person name="Good R."/>
            <person name="Gotea V."/>
            <person name="Gravely B."/>
            <person name="Greenberg A.J."/>
            <person name="Griffiths-Jones S."/>
            <person name="Gross S."/>
            <person name="Guigo R."/>
            <person name="Gustafson E.A."/>
            <person name="Haerty W."/>
            <person name="Hahn M.W."/>
            <person name="Halligan D.L."/>
            <person name="Halpern A.L."/>
            <person name="Halter G.M."/>
            <person name="Han M.V."/>
            <person name="Heger A."/>
            <person name="Hillier L."/>
            <person name="Hinrichs A.S."/>
            <person name="Holmes I."/>
            <person name="Hoskins R.A."/>
            <person name="Hubisz M.J."/>
            <person name="Hultmark D."/>
            <person name="Huntley M.A."/>
            <person name="Jaffe D.B."/>
            <person name="Jagadeeshan S."/>
            <person name="Jeck W.R."/>
            <person name="Johnson J."/>
            <person name="Jones C.D."/>
            <person name="Jordan W.C."/>
            <person name="Karpen G.H."/>
            <person name="Kataoka E."/>
            <person name="Keightley P.D."/>
            <person name="Kheradpour P."/>
            <person name="Kirkness E.F."/>
            <person name="Koerich L.B."/>
            <person name="Kristiansen K."/>
            <person name="Kudrna D."/>
            <person name="Kulathinal R.J."/>
            <person name="Kumar S."/>
            <person name="Kwok R."/>
            <person name="Lander E."/>
            <person name="Langley C.H."/>
            <person name="Lapoint R."/>
            <person name="Lazzaro B.P."/>
            <person name="Lee S.J."/>
            <person name="Levesque L."/>
            <person name="Li R."/>
            <person name="Lin C.F."/>
            <person name="Lin M.F."/>
            <person name="Lindblad-Toh K."/>
            <person name="Llopart A."/>
            <person name="Long M."/>
            <person name="Low L."/>
            <person name="Lozovsky E."/>
            <person name="Lu J."/>
            <person name="Luo M."/>
            <person name="Machado C.A."/>
            <person name="Makalowski W."/>
            <person name="Marzo M."/>
            <person name="Matsuda M."/>
            <person name="Matzkin L."/>
            <person name="McAllister B."/>
            <person name="McBride C.S."/>
            <person name="McKernan B."/>
            <person name="McKernan K."/>
            <person name="Mendez-Lago M."/>
            <person name="Minx P."/>
            <person name="Mollenhauer M.U."/>
            <person name="Montooth K."/>
            <person name="Mount S.M."/>
            <person name="Mu X."/>
            <person name="Myers E."/>
            <person name="Negre B."/>
            <person name="Newfeld S."/>
            <person name="Nielsen R."/>
            <person name="Noor M.A."/>
            <person name="O'Grady P."/>
            <person name="Pachter L."/>
            <person name="Papaceit M."/>
            <person name="Parisi M.J."/>
            <person name="Parisi M."/>
            <person name="Parts L."/>
            <person name="Pedersen J.S."/>
            <person name="Pesole G."/>
            <person name="Phillippy A.M."/>
            <person name="Ponting C.P."/>
            <person name="Pop M."/>
            <person name="Porcelli D."/>
            <person name="Powell J.R."/>
            <person name="Prohaska S."/>
            <person name="Pruitt K."/>
            <person name="Puig M."/>
            <person name="Quesneville H."/>
            <person name="Ram K.R."/>
            <person name="Rand D."/>
            <person name="Rasmussen M.D."/>
            <person name="Reed L.K."/>
            <person name="Reenan R."/>
            <person name="Reily A."/>
            <person name="Remington K.A."/>
            <person name="Rieger T.T."/>
            <person name="Ritchie M.G."/>
            <person name="Robin C."/>
            <person name="Rogers Y.H."/>
            <person name="Rohde C."/>
            <person name="Rozas J."/>
            <person name="Rubenfield M.J."/>
            <person name="Ruiz A."/>
            <person name="Russo S."/>
            <person name="Salzberg S.L."/>
            <person name="Sanchez-Gracia A."/>
            <person name="Saranga D.J."/>
            <person name="Sato H."/>
            <person name="Schaeffer S.W."/>
            <person name="Schatz M.C."/>
            <person name="Schlenke T."/>
            <person name="Schwartz R."/>
            <person name="Segarra C."/>
            <person name="Singh R.S."/>
            <person name="Sirot L."/>
            <person name="Sirota M."/>
            <person name="Sisneros N.B."/>
            <person name="Smith C.D."/>
            <person name="Smith T.F."/>
            <person name="Spieth J."/>
            <person name="Stage D.E."/>
            <person name="Stark A."/>
            <person name="Stephan W."/>
            <person name="Strausberg R.L."/>
            <person name="Strempel S."/>
            <person name="Sturgill D."/>
            <person name="Sutton G."/>
            <person name="Sutton G.G."/>
            <person name="Tao W."/>
            <person name="Teichmann S."/>
            <person name="Tobari Y.N."/>
            <person name="Tomimura Y."/>
            <person name="Tsolas J.M."/>
            <person name="Valente V.L."/>
            <person name="Venter E."/>
            <person name="Venter J.C."/>
            <person name="Vicario S."/>
            <person name="Vieira F.G."/>
            <person name="Vilella A.J."/>
            <person name="Villasante A."/>
            <person name="Walenz B."/>
            <person name="Wang J."/>
            <person name="Wasserman M."/>
            <person name="Watts T."/>
            <person name="Wilson D."/>
            <person name="Wilson R.K."/>
            <person name="Wing R.A."/>
            <person name="Wolfner M.F."/>
            <person name="Wong A."/>
            <person name="Wong G.K."/>
            <person name="Wu C.I."/>
            <person name="Wu G."/>
            <person name="Yamamoto D."/>
            <person name="Yang H.P."/>
            <person name="Yang S.P."/>
            <person name="Yorke J.A."/>
            <person name="Yoshida K."/>
            <person name="Zdobnov E."/>
            <person name="Zhang P."/>
            <person name="Zhang Y."/>
            <person name="Zimin A.V."/>
            <person name="Baldwin J."/>
            <person name="Abdouelleil A."/>
            <person name="Abdulkadir J."/>
            <person name="Abebe A."/>
            <person name="Abera B."/>
            <person name="Abreu J."/>
            <person name="Acer S.C."/>
            <person name="Aftuck L."/>
            <person name="Alexander A."/>
            <person name="An P."/>
            <person name="Anderson E."/>
            <person name="Anderson S."/>
            <person name="Arachi H."/>
            <person name="Azer M."/>
            <person name="Bachantsang P."/>
            <person name="Barry A."/>
            <person name="Bayul T."/>
            <person name="Berlin A."/>
            <person name="Bessette D."/>
            <person name="Bloom T."/>
            <person name="Blye J."/>
            <person name="Boguslavskiy L."/>
            <person name="Bonnet C."/>
            <person name="Boukhgalter B."/>
            <person name="Bourzgui I."/>
            <person name="Brown A."/>
            <person name="Cahill P."/>
            <person name="Channer S."/>
            <person name="Cheshatsang Y."/>
            <person name="Chuda L."/>
            <person name="Citroen M."/>
            <person name="Collymore A."/>
            <person name="Cooke P."/>
            <person name="Costello M."/>
            <person name="D'Aco K."/>
            <person name="Daza R."/>
            <person name="De Haan G."/>
            <person name="DeGray S."/>
            <person name="DeMaso C."/>
            <person name="Dhargay N."/>
            <person name="Dooley K."/>
            <person name="Dooley E."/>
            <person name="Doricent M."/>
            <person name="Dorje P."/>
            <person name="Dorjee K."/>
            <person name="Dupes A."/>
            <person name="Elong R."/>
            <person name="Falk J."/>
            <person name="Farina A."/>
            <person name="Faro S."/>
            <person name="Ferguson D."/>
            <person name="Fisher S."/>
            <person name="Foley C.D."/>
            <person name="Franke A."/>
            <person name="Friedrich D."/>
            <person name="Gadbois L."/>
            <person name="Gearin G."/>
            <person name="Gearin C.R."/>
            <person name="Giannoukos G."/>
            <person name="Goode T."/>
            <person name="Graham J."/>
            <person name="Grandbois E."/>
            <person name="Grewal S."/>
            <person name="Gyaltsen K."/>
            <person name="Hafez N."/>
            <person name="Hagos B."/>
            <person name="Hall J."/>
            <person name="Henson C."/>
            <person name="Hollinger A."/>
            <person name="Honan T."/>
            <person name="Huard M.D."/>
            <person name="Hughes L."/>
            <person name="Hurhula B."/>
            <person name="Husby M.E."/>
            <person name="Kamat A."/>
            <person name="Kanga B."/>
            <person name="Kashin S."/>
            <person name="Khazanovich D."/>
            <person name="Kisner P."/>
            <person name="Lance K."/>
            <person name="Lara M."/>
            <person name="Lee W."/>
            <person name="Lennon N."/>
            <person name="Letendre F."/>
            <person name="LeVine R."/>
            <person name="Lipovsky A."/>
            <person name="Liu X."/>
            <person name="Liu J."/>
            <person name="Liu S."/>
            <person name="Lokyitsang T."/>
            <person name="Lokyitsang Y."/>
            <person name="Lubonja R."/>
            <person name="Lui A."/>
            <person name="MacDonald P."/>
            <person name="Magnisalis V."/>
            <person name="Maru K."/>
            <person name="Matthews C."/>
            <person name="McCusker W."/>
            <person name="McDonough S."/>
            <person name="Mehta T."/>
            <person name="Meldrim J."/>
            <person name="Meneus L."/>
            <person name="Mihai O."/>
            <person name="Mihalev A."/>
            <person name="Mihova T."/>
            <person name="Mittelman R."/>
            <person name="Mlenga V."/>
            <person name="Montmayeur A."/>
            <person name="Mulrain L."/>
            <person name="Navidi A."/>
            <person name="Naylor J."/>
            <person name="Negash T."/>
            <person name="Nguyen T."/>
            <person name="Nguyen N."/>
            <person name="Nicol R."/>
            <person name="Norbu C."/>
            <person name="Norbu N."/>
            <person name="Novod N."/>
            <person name="O'Neill B."/>
            <person name="Osman S."/>
            <person name="Markiewicz E."/>
            <person name="Oyono O.L."/>
            <person name="Patti C."/>
            <person name="Phunkhang P."/>
            <person name="Pierre F."/>
            <person name="Priest M."/>
            <person name="Raghuraman S."/>
            <person name="Rege F."/>
            <person name="Reyes R."/>
            <person name="Rise C."/>
            <person name="Rogov P."/>
            <person name="Ross K."/>
            <person name="Ryan E."/>
            <person name="Settipalli S."/>
            <person name="Shea T."/>
            <person name="Sherpa N."/>
            <person name="Shi L."/>
            <person name="Shih D."/>
            <person name="Sparrow T."/>
            <person name="Spaulding J."/>
            <person name="Stalker J."/>
            <person name="Stange-Thomann N."/>
            <person name="Stavropoulos S."/>
            <person name="Stone C."/>
            <person name="Strader C."/>
            <person name="Tesfaye S."/>
            <person name="Thomson T."/>
            <person name="Thoulutsang Y."/>
            <person name="Thoulutsang D."/>
            <person name="Topham K."/>
            <person name="Topping I."/>
            <person name="Tsamla T."/>
            <person name="Vassiliev H."/>
            <person name="Vo A."/>
            <person name="Wangchuk T."/>
            <person name="Wangdi T."/>
            <person name="Weiand M."/>
            <person name="Wilkinson J."/>
            <person name="Wilson A."/>
            <person name="Yadav S."/>
            <person name="Young G."/>
            <person name="Yu Q."/>
            <person name="Zembek L."/>
            <person name="Zhong D."/>
            <person name="Zimmer A."/>
            <person name="Zwirko Z."/>
            <person name="Jaffe D.B."/>
            <person name="Alvarez P."/>
            <person name="Brockman W."/>
            <person name="Butler J."/>
            <person name="Chin C."/>
            <person name="Gnerre S."/>
            <person name="Grabherr M."/>
            <person name="Kleber M."/>
            <person name="Mauceli E."/>
            <person name="MacCallum I."/>
        </authorList>
    </citation>
    <scope>NUCLEOTIDE SEQUENCE [LARGE SCALE GENOMIC DNA]</scope>
    <source>
        <strain evidence="2 3">TSC#14021-0224.01</strain>
    </source>
</reference>
<organism evidence="2 3">
    <name type="scientific">Drosophila erecta</name>
    <name type="common">Fruit fly</name>
    <dbReference type="NCBI Taxonomy" id="7220"/>
    <lineage>
        <taxon>Eukaryota</taxon>
        <taxon>Metazoa</taxon>
        <taxon>Ecdysozoa</taxon>
        <taxon>Arthropoda</taxon>
        <taxon>Hexapoda</taxon>
        <taxon>Insecta</taxon>
        <taxon>Pterygota</taxon>
        <taxon>Neoptera</taxon>
        <taxon>Endopterygota</taxon>
        <taxon>Diptera</taxon>
        <taxon>Brachycera</taxon>
        <taxon>Muscomorpha</taxon>
        <taxon>Ephydroidea</taxon>
        <taxon>Drosophilidae</taxon>
        <taxon>Drosophila</taxon>
        <taxon>Sophophora</taxon>
    </lineage>
</organism>